<evidence type="ECO:0000256" key="2">
    <source>
        <dbReference type="ARBA" id="ARBA00022475"/>
    </source>
</evidence>
<sequence>MKKIYYFILKSFIGPFVVTFTIAMVFLIMQFLWKYVDDIMGKDVGMLVILKLLFYTSANIIPMALPIAILFSSIMTMGNLAETNELTAMKSSGISLFRMMRPMVVFVVFIAIGTFYFSNYILPIANLKQRALIYDLQQKKTTFYIPEGIFYNDIDGLSLKVDSKDEETGVLNGVLIYTNNPARTIRSERGEMIFSDNNDYLFLKLSNGAIYEESSFMAQKNDPYPYSKTFFKETILKFDFSNFNLQKTDENLYKRDFEMMNFLQLDRKLDTIIIDFDSIKYEFKKRVKNEVFVLDDRLNVPTKFVTRDTALAEENMVNDRIIDSIFTIQEMSDLSYSQALKLAQVNIRARKDFSYNFLLRSKGRNQMINDYKVAWHQKFTLSFAVIVLFFVGAPLGAIVKKGGLGLPLILATVLFLFYYIITITGENLVESNVLTPFYGIWLSAFFLVPVGVFLSIQSANESALFDVEVYKQFFKKFKSK</sequence>
<dbReference type="Pfam" id="PF03739">
    <property type="entry name" value="LptF_LptG"/>
    <property type="match status" value="1"/>
</dbReference>
<dbReference type="RefSeq" id="WP_111061390.1">
    <property type="nucleotide sequence ID" value="NZ_JBHUCU010000007.1"/>
</dbReference>
<evidence type="ECO:0000313" key="7">
    <source>
        <dbReference type="EMBL" id="PZE18490.1"/>
    </source>
</evidence>
<keyword evidence="8" id="KW-1185">Reference proteome</keyword>
<evidence type="ECO:0000256" key="1">
    <source>
        <dbReference type="ARBA" id="ARBA00004651"/>
    </source>
</evidence>
<keyword evidence="5 6" id="KW-0472">Membrane</keyword>
<dbReference type="InterPro" id="IPR005495">
    <property type="entry name" value="LptG/LptF_permease"/>
</dbReference>
<evidence type="ECO:0000256" key="3">
    <source>
        <dbReference type="ARBA" id="ARBA00022692"/>
    </source>
</evidence>
<comment type="subcellular location">
    <subcellularLocation>
        <location evidence="1">Cell membrane</location>
        <topology evidence="1">Multi-pass membrane protein</topology>
    </subcellularLocation>
</comment>
<feature type="transmembrane region" description="Helical" evidence="6">
    <location>
        <begin position="12"/>
        <end position="33"/>
    </location>
</feature>
<dbReference type="GO" id="GO:0015920">
    <property type="term" value="P:lipopolysaccharide transport"/>
    <property type="evidence" value="ECO:0007669"/>
    <property type="project" value="TreeGrafter"/>
</dbReference>
<feature type="transmembrane region" description="Helical" evidence="6">
    <location>
        <begin position="379"/>
        <end position="399"/>
    </location>
</feature>
<dbReference type="Proteomes" id="UP000249248">
    <property type="component" value="Unassembled WGS sequence"/>
</dbReference>
<dbReference type="PANTHER" id="PTHR33529:SF6">
    <property type="entry name" value="YJGP_YJGQ FAMILY PERMEASE"/>
    <property type="match status" value="1"/>
</dbReference>
<evidence type="ECO:0000256" key="4">
    <source>
        <dbReference type="ARBA" id="ARBA00022989"/>
    </source>
</evidence>
<dbReference type="EMBL" id="QKSB01000001">
    <property type="protein sequence ID" value="PZE18490.1"/>
    <property type="molecule type" value="Genomic_DNA"/>
</dbReference>
<gene>
    <name evidence="7" type="ORF">DNU06_01260</name>
</gene>
<dbReference type="PANTHER" id="PTHR33529">
    <property type="entry name" value="SLR0882 PROTEIN-RELATED"/>
    <property type="match status" value="1"/>
</dbReference>
<reference evidence="7 8" key="1">
    <citation type="submission" date="2018-06" db="EMBL/GenBank/DDBJ databases">
        <title>The draft genome sequence of Crocinitomix sp. SM1701.</title>
        <authorList>
            <person name="Zhang X."/>
        </authorList>
    </citation>
    <scope>NUCLEOTIDE SEQUENCE [LARGE SCALE GENOMIC DNA]</scope>
    <source>
        <strain evidence="7 8">SM1701</strain>
    </source>
</reference>
<accession>A0A2W1N4H7</accession>
<dbReference type="AlphaFoldDB" id="A0A2W1N4H7"/>
<dbReference type="OrthoDB" id="1096108at2"/>
<feature type="transmembrane region" description="Helical" evidence="6">
    <location>
        <begin position="102"/>
        <end position="122"/>
    </location>
</feature>
<keyword evidence="2" id="KW-1003">Cell membrane</keyword>
<evidence type="ECO:0000313" key="8">
    <source>
        <dbReference type="Proteomes" id="UP000249248"/>
    </source>
</evidence>
<dbReference type="GO" id="GO:0043190">
    <property type="term" value="C:ATP-binding cassette (ABC) transporter complex"/>
    <property type="evidence" value="ECO:0007669"/>
    <property type="project" value="TreeGrafter"/>
</dbReference>
<feature type="transmembrane region" description="Helical" evidence="6">
    <location>
        <begin position="53"/>
        <end position="81"/>
    </location>
</feature>
<proteinExistence type="predicted"/>
<keyword evidence="4 6" id="KW-1133">Transmembrane helix</keyword>
<feature type="transmembrane region" description="Helical" evidence="6">
    <location>
        <begin position="437"/>
        <end position="456"/>
    </location>
</feature>
<organism evidence="7 8">
    <name type="scientific">Putridiphycobacter roseus</name>
    <dbReference type="NCBI Taxonomy" id="2219161"/>
    <lineage>
        <taxon>Bacteria</taxon>
        <taxon>Pseudomonadati</taxon>
        <taxon>Bacteroidota</taxon>
        <taxon>Flavobacteriia</taxon>
        <taxon>Flavobacteriales</taxon>
        <taxon>Crocinitomicaceae</taxon>
        <taxon>Putridiphycobacter</taxon>
    </lineage>
</organism>
<feature type="transmembrane region" description="Helical" evidence="6">
    <location>
        <begin position="406"/>
        <end position="425"/>
    </location>
</feature>
<evidence type="ECO:0000256" key="5">
    <source>
        <dbReference type="ARBA" id="ARBA00023136"/>
    </source>
</evidence>
<comment type="caution">
    <text evidence="7">The sequence shown here is derived from an EMBL/GenBank/DDBJ whole genome shotgun (WGS) entry which is preliminary data.</text>
</comment>
<name>A0A2W1N4H7_9FLAO</name>
<keyword evidence="3 6" id="KW-0812">Transmembrane</keyword>
<protein>
    <submittedName>
        <fullName evidence="7">Permease</fullName>
    </submittedName>
</protein>
<evidence type="ECO:0000256" key="6">
    <source>
        <dbReference type="SAM" id="Phobius"/>
    </source>
</evidence>